<feature type="compositionally biased region" description="Low complexity" evidence="1">
    <location>
        <begin position="385"/>
        <end position="395"/>
    </location>
</feature>
<feature type="region of interest" description="Disordered" evidence="1">
    <location>
        <begin position="77"/>
        <end position="98"/>
    </location>
</feature>
<accession>A0AAW1SBT3</accession>
<feature type="region of interest" description="Disordered" evidence="1">
    <location>
        <begin position="608"/>
        <end position="666"/>
    </location>
</feature>
<feature type="compositionally biased region" description="Polar residues" evidence="1">
    <location>
        <begin position="549"/>
        <end position="561"/>
    </location>
</feature>
<evidence type="ECO:0000313" key="2">
    <source>
        <dbReference type="EMBL" id="KAK9843260.1"/>
    </source>
</evidence>
<sequence>MPLQPPSQLGVGVDRSLEGVLADVFDDSQTAHQMAGGWPRLTKTPEGHGLHTAGTGMTAEEQRAYDAAVAKASSWLSAAEDDPQQQPPTQSLPGQSINAQQHHLTAQPDDYASRLEQLRMAAAQPGPAVAAPVMDQQGRSGAGLQPIRQPSWGNEASLSQQSSPHVSRGAPNPALQWGSASSKSPPLGPKGRARRGSGQSGMSSGREASPSRAPLPPLLPVEGHHIRPVPPHFAVPSSAHPVPQEEMSGWAAPHGYPETQPLHSQLPHLPHGHHSQPSHAHTDRKWHDQPSQEWQPQYSRSSSQGYAQMAPTHSRSPSTHRWALPSIAPASHGTQSAPHLRPPPMPVRKTPAGGPATAPGMANFGSLPPPRRGSVGVSANPVVRQQSLSAAQQAANRGAQFESSLRQDGTSDRDALPSLESSPGQQYAPRQRQQQQQHQQQQGRNPPHPGLISAANPKRAARLASRSFYAKSTASDATNHTEVQSLPGNPPPAEAVNPMGWMMPPPGMLMMLPDGSMFMSAPPPLQQQARQQRSQKLASMRGRLAKQPRSPSGSSQHQLGFPAQQQSPYLGAMWPNHGLPPLMVPMMPQIMNVPLQSPSPWPGVQPMMLMGGPGGGFQGPAAGQHQQATATGPGSPLKRSSPQKQQQQQQPQPQGAAGWGPINGHQMPLLTQDVRASHGSPMPISDVYLRAAYMMQQQQMALLQSSLNGSMRGAGEASPELERIGRKTKKRIPLEERPEFRTY</sequence>
<feature type="compositionally biased region" description="Low complexity" evidence="1">
    <location>
        <begin position="619"/>
        <end position="634"/>
    </location>
</feature>
<evidence type="ECO:0000313" key="3">
    <source>
        <dbReference type="Proteomes" id="UP001438707"/>
    </source>
</evidence>
<feature type="compositionally biased region" description="Polar residues" evidence="1">
    <location>
        <begin position="470"/>
        <end position="487"/>
    </location>
</feature>
<feature type="compositionally biased region" description="Low complexity" evidence="1">
    <location>
        <begin position="526"/>
        <end position="539"/>
    </location>
</feature>
<proteinExistence type="predicted"/>
<feature type="compositionally biased region" description="Basic and acidic residues" evidence="1">
    <location>
        <begin position="732"/>
        <end position="743"/>
    </location>
</feature>
<feature type="compositionally biased region" description="Low complexity" evidence="1">
    <location>
        <begin position="423"/>
        <end position="445"/>
    </location>
</feature>
<feature type="compositionally biased region" description="Polar residues" evidence="1">
    <location>
        <begin position="291"/>
        <end position="319"/>
    </location>
</feature>
<dbReference type="Proteomes" id="UP001438707">
    <property type="component" value="Unassembled WGS sequence"/>
</dbReference>
<organism evidence="2 3">
    <name type="scientific">Apatococcus lobatus</name>
    <dbReference type="NCBI Taxonomy" id="904363"/>
    <lineage>
        <taxon>Eukaryota</taxon>
        <taxon>Viridiplantae</taxon>
        <taxon>Chlorophyta</taxon>
        <taxon>core chlorophytes</taxon>
        <taxon>Trebouxiophyceae</taxon>
        <taxon>Chlorellales</taxon>
        <taxon>Chlorellaceae</taxon>
        <taxon>Apatococcus</taxon>
    </lineage>
</organism>
<feature type="region of interest" description="Disordered" evidence="1">
    <location>
        <begin position="123"/>
        <end position="496"/>
    </location>
</feature>
<gene>
    <name evidence="2" type="ORF">WJX74_009387</name>
</gene>
<feature type="compositionally biased region" description="Low complexity" evidence="1">
    <location>
        <begin position="196"/>
        <end position="206"/>
    </location>
</feature>
<feature type="compositionally biased region" description="Polar residues" evidence="1">
    <location>
        <begin position="87"/>
        <end position="98"/>
    </location>
</feature>
<dbReference type="EMBL" id="JALJOS010000002">
    <property type="protein sequence ID" value="KAK9843260.1"/>
    <property type="molecule type" value="Genomic_DNA"/>
</dbReference>
<feature type="compositionally biased region" description="Low complexity" evidence="1">
    <location>
        <begin position="123"/>
        <end position="133"/>
    </location>
</feature>
<keyword evidence="3" id="KW-1185">Reference proteome</keyword>
<protein>
    <submittedName>
        <fullName evidence="2">Uncharacterized protein</fullName>
    </submittedName>
</protein>
<name>A0AAW1SBT3_9CHLO</name>
<feature type="compositionally biased region" description="Low complexity" evidence="1">
    <location>
        <begin position="642"/>
        <end position="654"/>
    </location>
</feature>
<feature type="region of interest" description="Disordered" evidence="1">
    <location>
        <begin position="709"/>
        <end position="743"/>
    </location>
</feature>
<feature type="compositionally biased region" description="Polar residues" evidence="1">
    <location>
        <begin position="151"/>
        <end position="165"/>
    </location>
</feature>
<comment type="caution">
    <text evidence="2">The sequence shown here is derived from an EMBL/GenBank/DDBJ whole genome shotgun (WGS) entry which is preliminary data.</text>
</comment>
<feature type="region of interest" description="Disordered" evidence="1">
    <location>
        <begin position="521"/>
        <end position="561"/>
    </location>
</feature>
<reference evidence="2 3" key="1">
    <citation type="journal article" date="2024" name="Nat. Commun.">
        <title>Phylogenomics reveals the evolutionary origins of lichenization in chlorophyte algae.</title>
        <authorList>
            <person name="Puginier C."/>
            <person name="Libourel C."/>
            <person name="Otte J."/>
            <person name="Skaloud P."/>
            <person name="Haon M."/>
            <person name="Grisel S."/>
            <person name="Petersen M."/>
            <person name="Berrin J.G."/>
            <person name="Delaux P.M."/>
            <person name="Dal Grande F."/>
            <person name="Keller J."/>
        </authorList>
    </citation>
    <scope>NUCLEOTIDE SEQUENCE [LARGE SCALE GENOMIC DNA]</scope>
    <source>
        <strain evidence="2 3">SAG 2145</strain>
    </source>
</reference>
<evidence type="ECO:0000256" key="1">
    <source>
        <dbReference type="SAM" id="MobiDB-lite"/>
    </source>
</evidence>
<dbReference type="AlphaFoldDB" id="A0AAW1SBT3"/>
<feature type="compositionally biased region" description="Low complexity" evidence="1">
    <location>
        <begin position="350"/>
        <end position="360"/>
    </location>
</feature>
<feature type="compositionally biased region" description="Basic and acidic residues" evidence="1">
    <location>
        <begin position="280"/>
        <end position="290"/>
    </location>
</feature>